<keyword evidence="2" id="KW-1185">Reference proteome</keyword>
<gene>
    <name evidence="1" type="ORF">PPOP_3084</name>
</gene>
<reference evidence="1 2" key="1">
    <citation type="submission" date="2012-10" db="EMBL/GenBank/DDBJ databases">
        <title>Draft Genome Sequence of Paenibacillus popilliae ATCC 14706T.</title>
        <authorList>
            <person name="Iiyama K."/>
            <person name="Mori K."/>
            <person name="Mon H."/>
            <person name="Chieda Y."/>
            <person name="Lee J.M."/>
            <person name="Kusakabe T."/>
            <person name="Tashiro K."/>
            <person name="Asano S."/>
            <person name="Yasunaga-Aoki C."/>
            <person name="Shimizu S."/>
        </authorList>
    </citation>
    <scope>NUCLEOTIDE SEQUENCE [LARGE SCALE GENOMIC DNA]</scope>
    <source>
        <strain evidence="1 2">ATCC 14706</strain>
    </source>
</reference>
<dbReference type="AlphaFoldDB" id="M9LK89"/>
<sequence>GGRDRDEDKVENGLYAANYCKLAQRLFRREEDIGAIERRKRNAKGDV</sequence>
<comment type="caution">
    <text evidence="1">The sequence shown here is derived from an EMBL/GenBank/DDBJ whole genome shotgun (WGS) entry which is preliminary data.</text>
</comment>
<dbReference type="EMBL" id="BALG01000237">
    <property type="protein sequence ID" value="GAC43685.1"/>
    <property type="molecule type" value="Genomic_DNA"/>
</dbReference>
<evidence type="ECO:0000313" key="2">
    <source>
        <dbReference type="Proteomes" id="UP000029453"/>
    </source>
</evidence>
<evidence type="ECO:0000313" key="1">
    <source>
        <dbReference type="EMBL" id="GAC43685.1"/>
    </source>
</evidence>
<dbReference type="Proteomes" id="UP000029453">
    <property type="component" value="Unassembled WGS sequence"/>
</dbReference>
<accession>M9LK89</accession>
<organism evidence="1 2">
    <name type="scientific">Paenibacillus popilliae ATCC 14706</name>
    <dbReference type="NCBI Taxonomy" id="1212764"/>
    <lineage>
        <taxon>Bacteria</taxon>
        <taxon>Bacillati</taxon>
        <taxon>Bacillota</taxon>
        <taxon>Bacilli</taxon>
        <taxon>Bacillales</taxon>
        <taxon>Paenibacillaceae</taxon>
        <taxon>Paenibacillus</taxon>
    </lineage>
</organism>
<protein>
    <submittedName>
        <fullName evidence="1">Uncharacterized protein</fullName>
    </submittedName>
</protein>
<proteinExistence type="predicted"/>
<feature type="non-terminal residue" evidence="1">
    <location>
        <position position="1"/>
    </location>
</feature>
<name>M9LK89_PAEPP</name>